<sequence length="190" mass="20208">MSPTDDGGQLSWALARRPWPVLVVALCLAALLCAGWVVWVSANTGELTRPAADGDRATVGGTGYRLVELYTTDRLTDAAGGEDQLPEPQATFVVARLEVDTRGTEAVPNELDGGEPFVYCGTELLGADGMVWQAEAPVVQREVPSSCEAGREQPMEQVFMVPAAQVDEIRGVVVRRSFGPGVERVLAPVG</sequence>
<comment type="caution">
    <text evidence="2">The sequence shown here is derived from an EMBL/GenBank/DDBJ whole genome shotgun (WGS) entry which is preliminary data.</text>
</comment>
<keyword evidence="1" id="KW-0472">Membrane</keyword>
<feature type="transmembrane region" description="Helical" evidence="1">
    <location>
        <begin position="20"/>
        <end position="40"/>
    </location>
</feature>
<keyword evidence="3" id="KW-1185">Reference proteome</keyword>
<keyword evidence="1" id="KW-1133">Transmembrane helix</keyword>
<evidence type="ECO:0000256" key="1">
    <source>
        <dbReference type="SAM" id="Phobius"/>
    </source>
</evidence>
<dbReference type="RefSeq" id="WP_156607764.1">
    <property type="nucleotide sequence ID" value="NZ_WPCU01000004.1"/>
</dbReference>
<reference evidence="2 3" key="1">
    <citation type="submission" date="2019-12" db="EMBL/GenBank/DDBJ databases">
        <title>Auraticoccus cholistani sp. nov., an actinomycete isolated from soil of Cholistan desert.</title>
        <authorList>
            <person name="Cheema M.T."/>
        </authorList>
    </citation>
    <scope>NUCLEOTIDE SEQUENCE [LARGE SCALE GENOMIC DNA]</scope>
    <source>
        <strain evidence="2 3">F435</strain>
    </source>
</reference>
<accession>A0A6A9UT65</accession>
<evidence type="ECO:0000313" key="3">
    <source>
        <dbReference type="Proteomes" id="UP000435304"/>
    </source>
</evidence>
<name>A0A6A9UT65_9ACTN</name>
<proteinExistence type="predicted"/>
<evidence type="ECO:0000313" key="2">
    <source>
        <dbReference type="EMBL" id="MVA74925.1"/>
    </source>
</evidence>
<dbReference type="AlphaFoldDB" id="A0A6A9UT65"/>
<organism evidence="2 3">
    <name type="scientific">Auraticoccus cholistanensis</name>
    <dbReference type="NCBI Taxonomy" id="2656650"/>
    <lineage>
        <taxon>Bacteria</taxon>
        <taxon>Bacillati</taxon>
        <taxon>Actinomycetota</taxon>
        <taxon>Actinomycetes</taxon>
        <taxon>Propionibacteriales</taxon>
        <taxon>Propionibacteriaceae</taxon>
        <taxon>Auraticoccus</taxon>
    </lineage>
</organism>
<dbReference type="Proteomes" id="UP000435304">
    <property type="component" value="Unassembled WGS sequence"/>
</dbReference>
<dbReference type="EMBL" id="WPCU01000004">
    <property type="protein sequence ID" value="MVA74925.1"/>
    <property type="molecule type" value="Genomic_DNA"/>
</dbReference>
<protein>
    <submittedName>
        <fullName evidence="2">Uncharacterized protein</fullName>
    </submittedName>
</protein>
<keyword evidence="1" id="KW-0812">Transmembrane</keyword>
<gene>
    <name evidence="2" type="ORF">GC722_02615</name>
</gene>